<dbReference type="STRING" id="1121131.SAMN02745229_00624"/>
<organism evidence="10 11">
    <name type="scientific">Butyrivibrio fibrisolvens DSM 3071</name>
    <dbReference type="NCBI Taxonomy" id="1121131"/>
    <lineage>
        <taxon>Bacteria</taxon>
        <taxon>Bacillati</taxon>
        <taxon>Bacillota</taxon>
        <taxon>Clostridia</taxon>
        <taxon>Lachnospirales</taxon>
        <taxon>Lachnospiraceae</taxon>
        <taxon>Butyrivibrio</taxon>
    </lineage>
</organism>
<keyword evidence="7" id="KW-1003">Cell membrane</keyword>
<comment type="pathway">
    <text evidence="7">Cell wall biogenesis; peptidoglycan biosynthesis.</text>
</comment>
<evidence type="ECO:0000256" key="6">
    <source>
        <dbReference type="ARBA" id="ARBA00023136"/>
    </source>
</evidence>
<keyword evidence="7" id="KW-0573">Peptidoglycan synthesis</keyword>
<feature type="transmembrane region" description="Helical" evidence="7">
    <location>
        <begin position="53"/>
        <end position="76"/>
    </location>
</feature>
<dbReference type="RefSeq" id="WP_073385446.1">
    <property type="nucleotide sequence ID" value="NZ_FQXK01000005.1"/>
</dbReference>
<evidence type="ECO:0000256" key="5">
    <source>
        <dbReference type="ARBA" id="ARBA00022989"/>
    </source>
</evidence>
<evidence type="ECO:0000256" key="3">
    <source>
        <dbReference type="ARBA" id="ARBA00022679"/>
    </source>
</evidence>
<dbReference type="GO" id="GO:0008963">
    <property type="term" value="F:phospho-N-acetylmuramoyl-pentapeptide-transferase activity"/>
    <property type="evidence" value="ECO:0007669"/>
    <property type="project" value="UniProtKB-UniRule"/>
</dbReference>
<keyword evidence="11" id="KW-1185">Reference proteome</keyword>
<comment type="cofactor">
    <cofactor evidence="7 9">
        <name>Mg(2+)</name>
        <dbReference type="ChEBI" id="CHEBI:18420"/>
    </cofactor>
</comment>
<keyword evidence="7 9" id="KW-0460">Magnesium</keyword>
<feature type="transmembrane region" description="Helical" evidence="7">
    <location>
        <begin position="141"/>
        <end position="165"/>
    </location>
</feature>
<keyword evidence="7" id="KW-0961">Cell wall biogenesis/degradation</keyword>
<keyword evidence="3 7" id="KW-0808">Transferase</keyword>
<dbReference type="GO" id="GO:0051301">
    <property type="term" value="P:cell division"/>
    <property type="evidence" value="ECO:0007669"/>
    <property type="project" value="UniProtKB-KW"/>
</dbReference>
<dbReference type="InterPro" id="IPR000715">
    <property type="entry name" value="Glycosyl_transferase_4"/>
</dbReference>
<dbReference type="UniPathway" id="UPA00219"/>
<sequence>MTNEILFKYLVGPVLCAWILALIAGKIIIPILKSLGIKDSEREEGLESHKKKAGTPLMGGIIFLLPMLIVTIPYAIKTPKLWAVLILTFGFYIVGFIDDYIKVVMHRNLGLRVWQKLLLQFIVMVVFVFFVNAFIPDFYNMYIPIVGKEINLGLFNIPFLFLVALATTNGTNFTDGVDGLCGSVTAAVATFFIIVAMLTNCELSPVSAALLGGLLGYLYYNVYPGKVYMGDGGSLAIGGYVVAISYLTGLTLWIPIVGIIYAVEVISVVLQVGYFKITHGKRIFRMAPIHHHYEKGGWSETKVVNVFTTVTIIASLIGLMAIKW</sequence>
<evidence type="ECO:0000256" key="1">
    <source>
        <dbReference type="ARBA" id="ARBA00004141"/>
    </source>
</evidence>
<evidence type="ECO:0000256" key="2">
    <source>
        <dbReference type="ARBA" id="ARBA00005583"/>
    </source>
</evidence>
<keyword evidence="5 7" id="KW-1133">Transmembrane helix</keyword>
<evidence type="ECO:0000256" key="7">
    <source>
        <dbReference type="HAMAP-Rule" id="MF_00038"/>
    </source>
</evidence>
<name>A0A1M5TUW7_BUTFI</name>
<dbReference type="CDD" id="cd06852">
    <property type="entry name" value="GT_MraY"/>
    <property type="match status" value="1"/>
</dbReference>
<dbReference type="GO" id="GO:0071555">
    <property type="term" value="P:cell wall organization"/>
    <property type="evidence" value="ECO:0007669"/>
    <property type="project" value="UniProtKB-KW"/>
</dbReference>
<dbReference type="OrthoDB" id="9805475at2"/>
<dbReference type="NCBIfam" id="TIGR00445">
    <property type="entry name" value="mraY"/>
    <property type="match status" value="1"/>
</dbReference>
<dbReference type="HAMAP" id="MF_00038">
    <property type="entry name" value="MraY"/>
    <property type="match status" value="1"/>
</dbReference>
<dbReference type="PANTHER" id="PTHR22926">
    <property type="entry name" value="PHOSPHO-N-ACETYLMURAMOYL-PENTAPEPTIDE-TRANSFERASE"/>
    <property type="match status" value="1"/>
</dbReference>
<feature type="transmembrane region" description="Helical" evidence="7">
    <location>
        <begin position="253"/>
        <end position="275"/>
    </location>
</feature>
<comment type="similarity">
    <text evidence="2 7">Belongs to the glycosyltransferase 4 family. MraY subfamily.</text>
</comment>
<dbReference type="PANTHER" id="PTHR22926:SF5">
    <property type="entry name" value="PHOSPHO-N-ACETYLMURAMOYL-PENTAPEPTIDE-TRANSFERASE HOMOLOG"/>
    <property type="match status" value="1"/>
</dbReference>
<comment type="function">
    <text evidence="7">Catalyzes the initial step of the lipid cycle reactions in the biosynthesis of the cell wall peptidoglycan: transfers peptidoglycan precursor phospho-MurNAc-pentapeptide from UDP-MurNAc-pentapeptide onto the lipid carrier undecaprenyl phosphate, yielding undecaprenyl-pyrophosphoryl-MurNAc-pentapeptide, known as lipid I.</text>
</comment>
<comment type="subcellular location">
    <subcellularLocation>
        <location evidence="7">Cell membrane</location>
        <topology evidence="7">Multi-pass membrane protein</topology>
    </subcellularLocation>
    <subcellularLocation>
        <location evidence="1">Membrane</location>
        <topology evidence="1">Multi-pass membrane protein</topology>
    </subcellularLocation>
</comment>
<feature type="binding site" evidence="9">
    <location>
        <position position="172"/>
    </location>
    <ligand>
        <name>Mg(2+)</name>
        <dbReference type="ChEBI" id="CHEBI:18420"/>
    </ligand>
</feature>
<feature type="transmembrane region" description="Helical" evidence="7">
    <location>
        <begin position="113"/>
        <end position="135"/>
    </location>
</feature>
<comment type="catalytic activity">
    <reaction evidence="7">
        <text>UDP-N-acetyl-alpha-D-muramoyl-L-alanyl-gamma-D-glutamyl-meso-2,6-diaminopimeloyl-D-alanyl-D-alanine + di-trans,octa-cis-undecaprenyl phosphate = di-trans,octa-cis-undecaprenyl diphospho-N-acetyl-alpha-D-muramoyl-L-alanyl-D-glutamyl-meso-2,6-diaminopimeloyl-D-alanyl-D-alanine + UMP</text>
        <dbReference type="Rhea" id="RHEA:28386"/>
        <dbReference type="ChEBI" id="CHEBI:57865"/>
        <dbReference type="ChEBI" id="CHEBI:60392"/>
        <dbReference type="ChEBI" id="CHEBI:61386"/>
        <dbReference type="ChEBI" id="CHEBI:61387"/>
        <dbReference type="EC" id="2.7.8.13"/>
    </reaction>
</comment>
<keyword evidence="4 7" id="KW-0812">Transmembrane</keyword>
<keyword evidence="7 9" id="KW-0479">Metal-binding</keyword>
<evidence type="ECO:0000256" key="8">
    <source>
        <dbReference type="NCBIfam" id="TIGR00445"/>
    </source>
</evidence>
<dbReference type="Proteomes" id="UP000184278">
    <property type="component" value="Unassembled WGS sequence"/>
</dbReference>
<dbReference type="GO" id="GO:0005886">
    <property type="term" value="C:plasma membrane"/>
    <property type="evidence" value="ECO:0007669"/>
    <property type="project" value="UniProtKB-SubCell"/>
</dbReference>
<gene>
    <name evidence="7" type="primary">mraY</name>
    <name evidence="10" type="ORF">SAMN02745229_00624</name>
</gene>
<evidence type="ECO:0000313" key="10">
    <source>
        <dbReference type="EMBL" id="SHH54203.1"/>
    </source>
</evidence>
<keyword evidence="7" id="KW-0132">Cell division</keyword>
<dbReference type="GO" id="GO:0008360">
    <property type="term" value="P:regulation of cell shape"/>
    <property type="evidence" value="ECO:0007669"/>
    <property type="project" value="UniProtKB-KW"/>
</dbReference>
<evidence type="ECO:0000313" key="11">
    <source>
        <dbReference type="Proteomes" id="UP000184278"/>
    </source>
</evidence>
<dbReference type="InterPro" id="IPR018480">
    <property type="entry name" value="PNAcMuramoyl-5peptid_Trfase_CS"/>
</dbReference>
<keyword evidence="7" id="KW-0131">Cell cycle</keyword>
<dbReference type="AlphaFoldDB" id="A0A1M5TUW7"/>
<accession>A0A1M5TUW7</accession>
<dbReference type="GO" id="GO:0046872">
    <property type="term" value="F:metal ion binding"/>
    <property type="evidence" value="ECO:0007669"/>
    <property type="project" value="UniProtKB-KW"/>
</dbReference>
<feature type="transmembrane region" description="Helical" evidence="7">
    <location>
        <begin position="6"/>
        <end position="32"/>
    </location>
</feature>
<reference evidence="11" key="1">
    <citation type="submission" date="2016-11" db="EMBL/GenBank/DDBJ databases">
        <authorList>
            <person name="Varghese N."/>
            <person name="Submissions S."/>
        </authorList>
    </citation>
    <scope>NUCLEOTIDE SEQUENCE [LARGE SCALE GENOMIC DNA]</scope>
    <source>
        <strain evidence="11">DSM 3071</strain>
    </source>
</reference>
<keyword evidence="7" id="KW-0133">Cell shape</keyword>
<feature type="transmembrane region" description="Helical" evidence="7">
    <location>
        <begin position="177"/>
        <end position="197"/>
    </location>
</feature>
<feature type="transmembrane region" description="Helical" evidence="7">
    <location>
        <begin position="227"/>
        <end position="247"/>
    </location>
</feature>
<dbReference type="EMBL" id="FQXK01000005">
    <property type="protein sequence ID" value="SHH54203.1"/>
    <property type="molecule type" value="Genomic_DNA"/>
</dbReference>
<feature type="transmembrane region" description="Helical" evidence="7">
    <location>
        <begin position="303"/>
        <end position="322"/>
    </location>
</feature>
<dbReference type="Pfam" id="PF00953">
    <property type="entry name" value="Glycos_transf_4"/>
    <property type="match status" value="1"/>
</dbReference>
<dbReference type="GO" id="GO:0051992">
    <property type="term" value="F:UDP-N-acetylmuramoyl-L-alanyl-D-glutamyl-meso-2,6-diaminopimelyl-D-alanyl-D-alanine:undecaprenyl-phosphate transferase activity"/>
    <property type="evidence" value="ECO:0007669"/>
    <property type="project" value="RHEA"/>
</dbReference>
<feature type="transmembrane region" description="Helical" evidence="7">
    <location>
        <begin position="203"/>
        <end position="220"/>
    </location>
</feature>
<dbReference type="EC" id="2.7.8.13" evidence="7 8"/>
<feature type="transmembrane region" description="Helical" evidence="7">
    <location>
        <begin position="82"/>
        <end position="101"/>
    </location>
</feature>
<keyword evidence="6 7" id="KW-0472">Membrane</keyword>
<dbReference type="GO" id="GO:0009252">
    <property type="term" value="P:peptidoglycan biosynthetic process"/>
    <property type="evidence" value="ECO:0007669"/>
    <property type="project" value="UniProtKB-UniRule"/>
</dbReference>
<dbReference type="GeneID" id="89510550"/>
<protein>
    <recommendedName>
        <fullName evidence="7 8">Phospho-N-acetylmuramoyl-pentapeptide-transferase</fullName>
        <ecNumber evidence="7 8">2.7.8.13</ecNumber>
    </recommendedName>
    <alternativeName>
        <fullName evidence="7">UDP-MurNAc-pentapeptide phosphotransferase</fullName>
    </alternativeName>
</protein>
<evidence type="ECO:0000256" key="4">
    <source>
        <dbReference type="ARBA" id="ARBA00022692"/>
    </source>
</evidence>
<dbReference type="InterPro" id="IPR003524">
    <property type="entry name" value="PNAcMuramoyl-5peptid_Trfase"/>
</dbReference>
<evidence type="ECO:0000256" key="9">
    <source>
        <dbReference type="PIRSR" id="PIRSR600715-1"/>
    </source>
</evidence>
<proteinExistence type="inferred from homology"/>
<dbReference type="PROSITE" id="PS01348">
    <property type="entry name" value="MRAY_2"/>
    <property type="match status" value="1"/>
</dbReference>
<feature type="binding site" evidence="9">
    <location>
        <position position="231"/>
    </location>
    <ligand>
        <name>Mg(2+)</name>
        <dbReference type="ChEBI" id="CHEBI:18420"/>
    </ligand>
</feature>